<dbReference type="RefSeq" id="WP_106187728.1">
    <property type="nucleotide sequence ID" value="NZ_PVTF01000004.1"/>
</dbReference>
<dbReference type="Proteomes" id="UP000239494">
    <property type="component" value="Unassembled WGS sequence"/>
</dbReference>
<comment type="caution">
    <text evidence="2">The sequence shown here is derived from an EMBL/GenBank/DDBJ whole genome shotgun (WGS) entry which is preliminary data.</text>
</comment>
<name>A0A2T0T9G2_9PSEU</name>
<evidence type="ECO:0000313" key="2">
    <source>
        <dbReference type="EMBL" id="PRY42304.1"/>
    </source>
</evidence>
<keyword evidence="1" id="KW-0812">Transmembrane</keyword>
<dbReference type="EMBL" id="PVTF01000004">
    <property type="protein sequence ID" value="PRY42304.1"/>
    <property type="molecule type" value="Genomic_DNA"/>
</dbReference>
<feature type="transmembrane region" description="Helical" evidence="1">
    <location>
        <begin position="21"/>
        <end position="41"/>
    </location>
</feature>
<evidence type="ECO:0000313" key="3">
    <source>
        <dbReference type="Proteomes" id="UP000239494"/>
    </source>
</evidence>
<sequence length="201" mass="22204">MAFQDVRFPRGYRPVAGAARAMGVSAWVGVVGSLVFAVGAWDFRWWMEDEDHGSPTSVLVLLVGGLLVFLVGFIGAVVCFLLWRRRVRWNAKLVVGAEWSGRRRALSLNDVWNAGDPAQRSAARADRPRNPLFVVWPLSYFALTLVMVAYWYFGRGLHGAAYARFLSHLAVVHVAVALVLATTATLGVHAITRRQSEPAQV</sequence>
<keyword evidence="1" id="KW-1133">Transmembrane helix</keyword>
<keyword evidence="1" id="KW-0472">Membrane</keyword>
<feature type="transmembrane region" description="Helical" evidence="1">
    <location>
        <begin position="133"/>
        <end position="153"/>
    </location>
</feature>
<evidence type="ECO:0000256" key="1">
    <source>
        <dbReference type="SAM" id="Phobius"/>
    </source>
</evidence>
<feature type="transmembrane region" description="Helical" evidence="1">
    <location>
        <begin position="61"/>
        <end position="83"/>
    </location>
</feature>
<protein>
    <submittedName>
        <fullName evidence="2">Uncharacterized protein</fullName>
    </submittedName>
</protein>
<organism evidence="2 3">
    <name type="scientific">Umezawaea tangerina</name>
    <dbReference type="NCBI Taxonomy" id="84725"/>
    <lineage>
        <taxon>Bacteria</taxon>
        <taxon>Bacillati</taxon>
        <taxon>Actinomycetota</taxon>
        <taxon>Actinomycetes</taxon>
        <taxon>Pseudonocardiales</taxon>
        <taxon>Pseudonocardiaceae</taxon>
        <taxon>Umezawaea</taxon>
    </lineage>
</organism>
<reference evidence="2 3" key="1">
    <citation type="submission" date="2018-03" db="EMBL/GenBank/DDBJ databases">
        <title>Genomic Encyclopedia of Archaeal and Bacterial Type Strains, Phase II (KMG-II): from individual species to whole genera.</title>
        <authorList>
            <person name="Goeker M."/>
        </authorList>
    </citation>
    <scope>NUCLEOTIDE SEQUENCE [LARGE SCALE GENOMIC DNA]</scope>
    <source>
        <strain evidence="2 3">DSM 44720</strain>
    </source>
</reference>
<dbReference type="AlphaFoldDB" id="A0A2T0T9G2"/>
<gene>
    <name evidence="2" type="ORF">CLV43_104134</name>
</gene>
<feature type="transmembrane region" description="Helical" evidence="1">
    <location>
        <begin position="165"/>
        <end position="188"/>
    </location>
</feature>
<keyword evidence="3" id="KW-1185">Reference proteome</keyword>
<proteinExistence type="predicted"/>
<accession>A0A2T0T9G2</accession>
<dbReference type="OrthoDB" id="3697182at2"/>